<dbReference type="GO" id="GO:0006487">
    <property type="term" value="P:protein N-linked glycosylation"/>
    <property type="evidence" value="ECO:0007669"/>
    <property type="project" value="TreeGrafter"/>
</dbReference>
<dbReference type="GO" id="GO:0005783">
    <property type="term" value="C:endoplasmic reticulum"/>
    <property type="evidence" value="ECO:0007669"/>
    <property type="project" value="TreeGrafter"/>
</dbReference>
<organism evidence="7">
    <name type="scientific">Thrips palmi</name>
    <name type="common">Melon thrips</name>
    <dbReference type="NCBI Taxonomy" id="161013"/>
    <lineage>
        <taxon>Eukaryota</taxon>
        <taxon>Metazoa</taxon>
        <taxon>Ecdysozoa</taxon>
        <taxon>Arthropoda</taxon>
        <taxon>Hexapoda</taxon>
        <taxon>Insecta</taxon>
        <taxon>Pterygota</taxon>
        <taxon>Neoptera</taxon>
        <taxon>Paraneoptera</taxon>
        <taxon>Thysanoptera</taxon>
        <taxon>Terebrantia</taxon>
        <taxon>Thripoidea</taxon>
        <taxon>Thripidae</taxon>
        <taxon>Thrips</taxon>
    </lineage>
</organism>
<dbReference type="InterPro" id="IPR057279">
    <property type="entry name" value="MGAT4"/>
</dbReference>
<name>A0A6P8YQR5_THRPL</name>
<evidence type="ECO:0000256" key="3">
    <source>
        <dbReference type="ARBA" id="ARBA00022679"/>
    </source>
</evidence>
<dbReference type="AlphaFoldDB" id="A0A6P8YQR5"/>
<feature type="domain" description="MGAT4 conserved region" evidence="4">
    <location>
        <begin position="128"/>
        <end position="388"/>
    </location>
</feature>
<accession>A0A6P8YQR5</accession>
<comment type="pathway">
    <text evidence="1">Protein modification; protein glycosylation.</text>
</comment>
<dbReference type="FunCoup" id="A0A6P8YQR5">
    <property type="interactions" value="1088"/>
</dbReference>
<dbReference type="Pfam" id="PF04666">
    <property type="entry name" value="MGAT4_cons"/>
    <property type="match status" value="1"/>
</dbReference>
<protein>
    <submittedName>
        <fullName evidence="7">Alpha-1,3-mannosyl-glycoprotein 4-beta-N-acetylglucosaminyltransferase B-like isoform X1</fullName>
    </submittedName>
</protein>
<dbReference type="Pfam" id="PF23524">
    <property type="entry name" value="MGAT4A_C"/>
    <property type="match status" value="1"/>
</dbReference>
<evidence type="ECO:0000313" key="6">
    <source>
        <dbReference type="Proteomes" id="UP000515158"/>
    </source>
</evidence>
<dbReference type="InParanoid" id="A0A6P8YQR5"/>
<dbReference type="InterPro" id="IPR056576">
    <property type="entry name" value="MGAT4_A/B/C_C"/>
</dbReference>
<evidence type="ECO:0000313" key="7">
    <source>
        <dbReference type="RefSeq" id="XP_034242338.1"/>
    </source>
</evidence>
<dbReference type="RefSeq" id="XP_034242338.1">
    <property type="nucleotide sequence ID" value="XM_034386447.1"/>
</dbReference>
<evidence type="ECO:0000259" key="5">
    <source>
        <dbReference type="Pfam" id="PF23524"/>
    </source>
</evidence>
<sequence>MVDSGTLRSRRCLLGLVALAAFMSCIMLVLLSGPDLSSGQGLMRRVAELQLRSEHLDALYRPSIAKIEHLSQRLDQLVSADNKPSWIGFEAQHAVQNVSARNSTTTIPALQLPSAADFLPHLSDGAALRPAFCMCGARRSGVSMVLGVPTVRRAVQDYLLGTLDSLVSSMTPEESRDALIVVFVAETDVEYVMQLAGEIRDRFGDEVQSGLIELISPPASFYPDPSSLRLTLGDSVERVRWRSKQNLDFAFLMMYAHPRGTLYVQLEDDIVTKRGFMSTMKNFALEKTAQRAPWFVLEFCQLGFIGKMFKSVDLPFLVQFFLMFYNDKPVDWLLDHFIFTKVCTPENNPRCQKAKKELWIQYKPSLFQHMGKHSSLRGKIQNLKDTQFGKLPLFFPHDNPPADVESDIAPYQQHTLLEAYMGRSYFWGLSPQPGNTLTFRFKTPVFIKRFLFRSGNAEHPSDKLLNTSVEVKPQENRLDQGLDLNGTPDGFLVIGQCNGNGVCEGDAASTLGAISVLRLHIHSKILKSVVLSEILIEANNGR</sequence>
<dbReference type="Proteomes" id="UP000515158">
    <property type="component" value="Unplaced"/>
</dbReference>
<keyword evidence="2" id="KW-0328">Glycosyltransferase</keyword>
<dbReference type="GeneID" id="117645899"/>
<dbReference type="GO" id="GO:0005795">
    <property type="term" value="C:Golgi stack"/>
    <property type="evidence" value="ECO:0007669"/>
    <property type="project" value="TreeGrafter"/>
</dbReference>
<evidence type="ECO:0000256" key="1">
    <source>
        <dbReference type="ARBA" id="ARBA00004922"/>
    </source>
</evidence>
<feature type="domain" description="MGAT4 A/B/C C-terminal" evidence="5">
    <location>
        <begin position="402"/>
        <end position="533"/>
    </location>
</feature>
<dbReference type="GO" id="GO:0008375">
    <property type="term" value="F:acetylglucosaminyltransferase activity"/>
    <property type="evidence" value="ECO:0007669"/>
    <property type="project" value="TreeGrafter"/>
</dbReference>
<dbReference type="PANTHER" id="PTHR12062:SF9">
    <property type="entry name" value="ALPHA-1,3-MANNOSYL-GLYCOPROTEIN 4-BETA-N-ACETYLGLUCOSAMINYLTRANSFERASE A, ISOFORM A"/>
    <property type="match status" value="1"/>
</dbReference>
<gene>
    <name evidence="7" type="primary">LOC117645899</name>
</gene>
<evidence type="ECO:0000259" key="4">
    <source>
        <dbReference type="Pfam" id="PF04666"/>
    </source>
</evidence>
<dbReference type="GO" id="GO:0005793">
    <property type="term" value="C:endoplasmic reticulum-Golgi intermediate compartment"/>
    <property type="evidence" value="ECO:0007669"/>
    <property type="project" value="TreeGrafter"/>
</dbReference>
<keyword evidence="6" id="KW-1185">Reference proteome</keyword>
<keyword evidence="3" id="KW-0808">Transferase</keyword>
<dbReference type="InterPro" id="IPR006759">
    <property type="entry name" value="Glyco_transf_54"/>
</dbReference>
<dbReference type="OrthoDB" id="2016523at2759"/>
<proteinExistence type="predicted"/>
<dbReference type="KEGG" id="tpal:117645899"/>
<reference evidence="7" key="1">
    <citation type="submission" date="2025-08" db="UniProtKB">
        <authorList>
            <consortium name="RefSeq"/>
        </authorList>
    </citation>
    <scope>IDENTIFICATION</scope>
    <source>
        <tissue evidence="7">Total insect</tissue>
    </source>
</reference>
<evidence type="ECO:0000256" key="2">
    <source>
        <dbReference type="ARBA" id="ARBA00022676"/>
    </source>
</evidence>
<dbReference type="PANTHER" id="PTHR12062">
    <property type="entry name" value="N-ACETYLGLUCOSAMINYLTRANSFERASE VI"/>
    <property type="match status" value="1"/>
</dbReference>